<evidence type="ECO:0000313" key="12">
    <source>
        <dbReference type="RefSeq" id="XP_027332989.1"/>
    </source>
</evidence>
<accession>A0A8B8JNY8</accession>
<dbReference type="GO" id="GO:0005524">
    <property type="term" value="F:ATP binding"/>
    <property type="evidence" value="ECO:0007669"/>
    <property type="project" value="UniProtKB-UniRule"/>
</dbReference>
<dbReference type="AlphaFoldDB" id="A0A8B8JNY8"/>
<dbReference type="GO" id="GO:0005975">
    <property type="term" value="P:carbohydrate metabolic process"/>
    <property type="evidence" value="ECO:0007669"/>
    <property type="project" value="InterPro"/>
</dbReference>
<dbReference type="PANTHER" id="PTHR27002">
    <property type="entry name" value="RECEPTOR-LIKE SERINE/THREONINE-PROTEIN KINASE SD1-8"/>
    <property type="match status" value="1"/>
</dbReference>
<organism evidence="11 12">
    <name type="scientific">Abrus precatorius</name>
    <name type="common">Indian licorice</name>
    <name type="synonym">Glycine abrus</name>
    <dbReference type="NCBI Taxonomy" id="3816"/>
    <lineage>
        <taxon>Eukaryota</taxon>
        <taxon>Viridiplantae</taxon>
        <taxon>Streptophyta</taxon>
        <taxon>Embryophyta</taxon>
        <taxon>Tracheophyta</taxon>
        <taxon>Spermatophyta</taxon>
        <taxon>Magnoliopsida</taxon>
        <taxon>eudicotyledons</taxon>
        <taxon>Gunneridae</taxon>
        <taxon>Pentapetalae</taxon>
        <taxon>rosids</taxon>
        <taxon>fabids</taxon>
        <taxon>Fabales</taxon>
        <taxon>Fabaceae</taxon>
        <taxon>Papilionoideae</taxon>
        <taxon>50 kb inversion clade</taxon>
        <taxon>NPAAA clade</taxon>
        <taxon>indigoferoid/millettioid clade</taxon>
        <taxon>Abreae</taxon>
        <taxon>Abrus</taxon>
    </lineage>
</organism>
<dbReference type="PROSITE" id="PS00107">
    <property type="entry name" value="PROTEIN_KINASE_ATP"/>
    <property type="match status" value="1"/>
</dbReference>
<feature type="binding site" evidence="6">
    <location>
        <position position="501"/>
    </location>
    <ligand>
        <name>ATP</name>
        <dbReference type="ChEBI" id="CHEBI:30616"/>
    </ligand>
</feature>
<dbReference type="InterPro" id="IPR000719">
    <property type="entry name" value="Prot_kinase_dom"/>
</dbReference>
<dbReference type="SMART" id="SM00636">
    <property type="entry name" value="Glyco_18"/>
    <property type="match status" value="1"/>
</dbReference>
<dbReference type="OrthoDB" id="73875at2759"/>
<evidence type="ECO:0000256" key="8">
    <source>
        <dbReference type="SAM" id="Phobius"/>
    </source>
</evidence>
<dbReference type="Pfam" id="PF00704">
    <property type="entry name" value="Glyco_hydro_18"/>
    <property type="match status" value="1"/>
</dbReference>
<feature type="domain" description="GH18" evidence="10">
    <location>
        <begin position="52"/>
        <end position="398"/>
    </location>
</feature>
<dbReference type="InterPro" id="IPR011009">
    <property type="entry name" value="Kinase-like_dom_sf"/>
</dbReference>
<dbReference type="SUPFAM" id="SSF56112">
    <property type="entry name" value="Protein kinase-like (PK-like)"/>
    <property type="match status" value="1"/>
</dbReference>
<keyword evidence="11" id="KW-1185">Reference proteome</keyword>
<evidence type="ECO:0000256" key="2">
    <source>
        <dbReference type="ARBA" id="ARBA00022679"/>
    </source>
</evidence>
<proteinExistence type="predicted"/>
<keyword evidence="3 6" id="KW-0547">Nucleotide-binding</keyword>
<dbReference type="Gene3D" id="1.10.510.10">
    <property type="entry name" value="Transferase(Phosphotransferase) domain 1"/>
    <property type="match status" value="1"/>
</dbReference>
<dbReference type="FunFam" id="1.10.510.10:FF:001964">
    <property type="entry name" value="Uncharacterized protein"/>
    <property type="match status" value="1"/>
</dbReference>
<dbReference type="SUPFAM" id="SSF51445">
    <property type="entry name" value="(Trans)glycosidases"/>
    <property type="match status" value="1"/>
</dbReference>
<dbReference type="Gene3D" id="3.10.50.10">
    <property type="match status" value="1"/>
</dbReference>
<keyword evidence="8" id="KW-0812">Transmembrane</keyword>
<evidence type="ECO:0000256" key="5">
    <source>
        <dbReference type="ARBA" id="ARBA00022840"/>
    </source>
</evidence>
<name>A0A8B8JNY8_ABRPR</name>
<dbReference type="PROSITE" id="PS00108">
    <property type="entry name" value="PROTEIN_KINASE_ST"/>
    <property type="match status" value="1"/>
</dbReference>
<sequence>MATQINKHLSPKIETPLHINTMASHFNAFFHFLVLLIFLPLNSHSFADTPSWVKAGYYYSGNEISASDIKATLFTHLLCAFAFINSTNYNIFINSSEEHKFLTFTNTVKLQNPSVSTLLSIWGGREDTLVFSSMLNQSVYRKSFIDSSIRKARLCGFHGIDLYGAWPRQRGSDLENFAALLKEWRDAINFEARNSSKPELMLVMAGHYLRASDSRSYPFGSMQKNLDWVHFVAYDYYLPRKENFTGFHAALHGPSRWDNTDSGIKEWRRRGFSSNKLLIGLPYHGYAWQLVNPRGNNDVGAPASGPAITMDGSMGYKFIKSYIRSFGDGAVSRHNATFEVNQFTVASITWVNFDDVEVIRAKVSYAKENGLLGYSVFQVGNDENWVLSRAAQEVDEHHHHMSRLLIIVLLTILIVTLLLGIVFFFYYRGVVATITRIVYKLRYLSEAEEDLESNASDLKVFSYLTIKVATNNFSKDNKLGEGGFGAVYKGRLRKGQEIAVKRLSETSSQGIEEFRNEITLTARLQHVNLVRLLGYCTKKEEKILIYEYLPNKSLDHFLFDPRKSILLDWNKRINIIEGVTQGLLYLQEYSNFTIIHRDLKASNVLLDHEMNPKISDFGMARMFRKYDLEANTSRIVGTYGYVPPEYVRKGIYSTKYDVYSFGVLLLQIISGKRTSCYYGTHENMNLLEYAYELWIEDRGVEFFDQSLDDTASPCKIMRCMQVALLCVQDNSADRPSMLEVDSLLKNEAAAIGTPKMPAFSAKKHEDEEETSHSGIKLSSINDVTISQLAPR</sequence>
<reference evidence="11" key="1">
    <citation type="journal article" date="2019" name="Toxins">
        <title>Detection of Abrin-Like and Prepropulchellin-Like Toxin Genes and Transcripts Using Whole Genome Sequencing and Full-Length Transcript Sequencing of Abrus precatorius.</title>
        <authorList>
            <person name="Hovde B.T."/>
            <person name="Daligault H.E."/>
            <person name="Hanschen E.R."/>
            <person name="Kunde Y.A."/>
            <person name="Johnson M.B."/>
            <person name="Starkenburg S.R."/>
            <person name="Johnson S.L."/>
        </authorList>
    </citation>
    <scope>NUCLEOTIDE SEQUENCE [LARGE SCALE GENOMIC DNA]</scope>
</reference>
<evidence type="ECO:0000256" key="7">
    <source>
        <dbReference type="SAM" id="MobiDB-lite"/>
    </source>
</evidence>
<evidence type="ECO:0000256" key="1">
    <source>
        <dbReference type="ARBA" id="ARBA00022527"/>
    </source>
</evidence>
<protein>
    <submittedName>
        <fullName evidence="12">Cysteine-rich receptor-like protein kinase 21 isoform X1</fullName>
    </submittedName>
</protein>
<keyword evidence="4" id="KW-0418">Kinase</keyword>
<dbReference type="Pfam" id="PF07714">
    <property type="entry name" value="PK_Tyr_Ser-Thr"/>
    <property type="match status" value="1"/>
</dbReference>
<keyword evidence="8" id="KW-1133">Transmembrane helix</keyword>
<evidence type="ECO:0000313" key="11">
    <source>
        <dbReference type="Proteomes" id="UP000694853"/>
    </source>
</evidence>
<dbReference type="GO" id="GO:0004674">
    <property type="term" value="F:protein serine/threonine kinase activity"/>
    <property type="evidence" value="ECO:0007669"/>
    <property type="project" value="UniProtKB-KW"/>
</dbReference>
<dbReference type="GO" id="GO:0008061">
    <property type="term" value="F:chitin binding"/>
    <property type="evidence" value="ECO:0007669"/>
    <property type="project" value="InterPro"/>
</dbReference>
<dbReference type="KEGG" id="aprc:113847882"/>
<dbReference type="RefSeq" id="XP_027332989.1">
    <property type="nucleotide sequence ID" value="XM_027477188.1"/>
</dbReference>
<evidence type="ECO:0000256" key="3">
    <source>
        <dbReference type="ARBA" id="ARBA00022741"/>
    </source>
</evidence>
<dbReference type="PANTHER" id="PTHR27002:SF559">
    <property type="entry name" value="CYSTEINE-RICH RLK (RECEPTOR-LIKE KINASE) PROTEIN"/>
    <property type="match status" value="1"/>
</dbReference>
<keyword evidence="1" id="KW-0723">Serine/threonine-protein kinase</keyword>
<dbReference type="Proteomes" id="UP000694853">
    <property type="component" value="Unplaced"/>
</dbReference>
<evidence type="ECO:0000259" key="9">
    <source>
        <dbReference type="PROSITE" id="PS50011"/>
    </source>
</evidence>
<dbReference type="PROSITE" id="PS51910">
    <property type="entry name" value="GH18_2"/>
    <property type="match status" value="1"/>
</dbReference>
<dbReference type="InterPro" id="IPR001223">
    <property type="entry name" value="Glyco_hydro18_cat"/>
</dbReference>
<gene>
    <name evidence="12" type="primary">LOC113847882</name>
</gene>
<feature type="region of interest" description="Disordered" evidence="7">
    <location>
        <begin position="755"/>
        <end position="778"/>
    </location>
</feature>
<dbReference type="InterPro" id="IPR011583">
    <property type="entry name" value="Chitinase_II/V-like_cat"/>
</dbReference>
<dbReference type="CDD" id="cd14066">
    <property type="entry name" value="STKc_IRAK"/>
    <property type="match status" value="1"/>
</dbReference>
<reference evidence="12" key="2">
    <citation type="submission" date="2025-08" db="UniProtKB">
        <authorList>
            <consortium name="RefSeq"/>
        </authorList>
    </citation>
    <scope>IDENTIFICATION</scope>
    <source>
        <tissue evidence="12">Young leaves</tissue>
    </source>
</reference>
<dbReference type="SMART" id="SM00220">
    <property type="entry name" value="S_TKc"/>
    <property type="match status" value="1"/>
</dbReference>
<dbReference type="InterPro" id="IPR017853">
    <property type="entry name" value="GH"/>
</dbReference>
<keyword evidence="2" id="KW-0808">Transferase</keyword>
<dbReference type="InterPro" id="IPR008271">
    <property type="entry name" value="Ser/Thr_kinase_AS"/>
</dbReference>
<dbReference type="PROSITE" id="PS50011">
    <property type="entry name" value="PROTEIN_KINASE_DOM"/>
    <property type="match status" value="1"/>
</dbReference>
<feature type="domain" description="Protein kinase" evidence="9">
    <location>
        <begin position="473"/>
        <end position="744"/>
    </location>
</feature>
<dbReference type="GeneID" id="113847882"/>
<dbReference type="Gene3D" id="3.30.200.20">
    <property type="entry name" value="Phosphorylase Kinase, domain 1"/>
    <property type="match status" value="1"/>
</dbReference>
<evidence type="ECO:0000259" key="10">
    <source>
        <dbReference type="PROSITE" id="PS51910"/>
    </source>
</evidence>
<dbReference type="FunFam" id="3.30.200.20:FF:000951">
    <property type="entry name" value="Uncharacterized protein"/>
    <property type="match status" value="1"/>
</dbReference>
<evidence type="ECO:0000256" key="4">
    <source>
        <dbReference type="ARBA" id="ARBA00022777"/>
    </source>
</evidence>
<dbReference type="InterPro" id="IPR017441">
    <property type="entry name" value="Protein_kinase_ATP_BS"/>
</dbReference>
<dbReference type="GO" id="GO:0005886">
    <property type="term" value="C:plasma membrane"/>
    <property type="evidence" value="ECO:0007669"/>
    <property type="project" value="TreeGrafter"/>
</dbReference>
<keyword evidence="5 6" id="KW-0067">ATP-binding</keyword>
<dbReference type="InterPro" id="IPR029070">
    <property type="entry name" value="Chitinase_insertion_sf"/>
</dbReference>
<dbReference type="Gene3D" id="3.20.20.80">
    <property type="entry name" value="Glycosidases"/>
    <property type="match status" value="1"/>
</dbReference>
<feature type="transmembrane region" description="Helical" evidence="8">
    <location>
        <begin position="71"/>
        <end position="92"/>
    </location>
</feature>
<keyword evidence="8" id="KW-0472">Membrane</keyword>
<evidence type="ECO:0000256" key="6">
    <source>
        <dbReference type="PROSITE-ProRule" id="PRU10141"/>
    </source>
</evidence>
<feature type="transmembrane region" description="Helical" evidence="8">
    <location>
        <begin position="404"/>
        <end position="427"/>
    </location>
</feature>
<dbReference type="InterPro" id="IPR001245">
    <property type="entry name" value="Ser-Thr/Tyr_kinase_cat_dom"/>
</dbReference>